<sequence length="252" mass="27394">MHDAFSMVKLIDYQAFVCATLLILHKLESGSCAGEGPETRETPDGELIARTIATLKKAGSSLGNGVAKQAVQGLESLVGLGCEGDGERSRGEGLERGNLCAKIVVPYVGVITISPGEYYNSGSGDCGGEGEGVVESETEIHTQSRSQSQSRNQNQTQPFLFSLENNHTQNHHHNHDPSHDEVNNTNTNTQNETPLRETREVNTVTDANTDVQTQTQGQIQIQMEWASIDFDWTSNVTMGFEDDWAWLNGLGG</sequence>
<dbReference type="AlphaFoldDB" id="M7U8C1"/>
<dbReference type="Proteomes" id="UP000012045">
    <property type="component" value="Unassembled WGS sequence"/>
</dbReference>
<accession>M7U8C1</accession>
<dbReference type="EMBL" id="KB707720">
    <property type="protein sequence ID" value="EMR89890.1"/>
    <property type="molecule type" value="Genomic_DNA"/>
</dbReference>
<feature type="compositionally biased region" description="Low complexity" evidence="1">
    <location>
        <begin position="183"/>
        <end position="193"/>
    </location>
</feature>
<dbReference type="OrthoDB" id="6509908at2759"/>
<proteinExistence type="predicted"/>
<name>M7U8C1_BOTF1</name>
<gene>
    <name evidence="2" type="ORF">BcDW1_1372</name>
</gene>
<feature type="compositionally biased region" description="Low complexity" evidence="1">
    <location>
        <begin position="143"/>
        <end position="154"/>
    </location>
</feature>
<dbReference type="HOGENOM" id="CLU_1102639_0_0_1"/>
<evidence type="ECO:0000256" key="1">
    <source>
        <dbReference type="SAM" id="MobiDB-lite"/>
    </source>
</evidence>
<evidence type="ECO:0000313" key="2">
    <source>
        <dbReference type="EMBL" id="EMR89890.1"/>
    </source>
</evidence>
<feature type="region of interest" description="Disordered" evidence="1">
    <location>
        <begin position="122"/>
        <end position="154"/>
    </location>
</feature>
<feature type="region of interest" description="Disordered" evidence="1">
    <location>
        <begin position="167"/>
        <end position="194"/>
    </location>
</feature>
<protein>
    <submittedName>
        <fullName evidence="2">Putative transcription factor cys6 protein</fullName>
    </submittedName>
</protein>
<reference evidence="3" key="1">
    <citation type="journal article" date="2013" name="Genome Announc.">
        <title>Draft genome sequence of Botrytis cinerea BcDW1, inoculum for noble rot of grape berries.</title>
        <authorList>
            <person name="Blanco-Ulate B."/>
            <person name="Allen G."/>
            <person name="Powell A.L."/>
            <person name="Cantu D."/>
        </authorList>
    </citation>
    <scope>NUCLEOTIDE SEQUENCE [LARGE SCALE GENOMIC DNA]</scope>
    <source>
        <strain evidence="3">BcDW1</strain>
    </source>
</reference>
<organism evidence="2 3">
    <name type="scientific">Botryotinia fuckeliana (strain BcDW1)</name>
    <name type="common">Noble rot fungus</name>
    <name type="synonym">Botrytis cinerea</name>
    <dbReference type="NCBI Taxonomy" id="1290391"/>
    <lineage>
        <taxon>Eukaryota</taxon>
        <taxon>Fungi</taxon>
        <taxon>Dikarya</taxon>
        <taxon>Ascomycota</taxon>
        <taxon>Pezizomycotina</taxon>
        <taxon>Leotiomycetes</taxon>
        <taxon>Helotiales</taxon>
        <taxon>Sclerotiniaceae</taxon>
        <taxon>Botrytis</taxon>
    </lineage>
</organism>
<evidence type="ECO:0000313" key="3">
    <source>
        <dbReference type="Proteomes" id="UP000012045"/>
    </source>
</evidence>